<accession>A0A0A2MF96</accession>
<dbReference type="OrthoDB" id="799013at2"/>
<reference evidence="1 2" key="1">
    <citation type="submission" date="2013-09" db="EMBL/GenBank/DDBJ databases">
        <authorList>
            <person name="Zeng Z."/>
            <person name="Chen C."/>
        </authorList>
    </citation>
    <scope>NUCLEOTIDE SEQUENCE [LARGE SCALE GENOMIC DNA]</scope>
    <source>
        <strain evidence="1 2">WB 4.1-42</strain>
    </source>
</reference>
<evidence type="ECO:0000313" key="1">
    <source>
        <dbReference type="EMBL" id="KGO91362.1"/>
    </source>
</evidence>
<comment type="caution">
    <text evidence="1">The sequence shown here is derived from an EMBL/GenBank/DDBJ whole genome shotgun (WGS) entry which is preliminary data.</text>
</comment>
<evidence type="ECO:0000313" key="2">
    <source>
        <dbReference type="Proteomes" id="UP000030111"/>
    </source>
</evidence>
<proteinExistence type="predicted"/>
<dbReference type="Proteomes" id="UP000030111">
    <property type="component" value="Unassembled WGS sequence"/>
</dbReference>
<gene>
    <name evidence="1" type="ORF">Q766_18235</name>
</gene>
<sequence length="102" mass="11848">MSGNIQLNYLYRDASNYKQYGSVVFSNDSNIAIDVISNSITRNLIDGEYFIAEEWKMPTLYFEDKNEDDHQWHEFESLELTNTEVCSSDIDVLLKTILAVRV</sequence>
<organism evidence="1 2">
    <name type="scientific">Flavobacterium subsaxonicum WB 4.1-42 = DSM 21790</name>
    <dbReference type="NCBI Taxonomy" id="1121898"/>
    <lineage>
        <taxon>Bacteria</taxon>
        <taxon>Pseudomonadati</taxon>
        <taxon>Bacteroidota</taxon>
        <taxon>Flavobacteriia</taxon>
        <taxon>Flavobacteriales</taxon>
        <taxon>Flavobacteriaceae</taxon>
        <taxon>Flavobacterium</taxon>
    </lineage>
</organism>
<protein>
    <submittedName>
        <fullName evidence="1">Uncharacterized protein</fullName>
    </submittedName>
</protein>
<dbReference type="eggNOG" id="ENOG5033671">
    <property type="taxonomic scope" value="Bacteria"/>
</dbReference>
<dbReference type="AlphaFoldDB" id="A0A0A2MF96"/>
<keyword evidence="2" id="KW-1185">Reference proteome</keyword>
<name>A0A0A2MF96_9FLAO</name>
<dbReference type="RefSeq" id="WP_026992658.1">
    <property type="nucleotide sequence ID" value="NZ_JRLY01000020.1"/>
</dbReference>
<dbReference type="EMBL" id="JRLY01000020">
    <property type="protein sequence ID" value="KGO91362.1"/>
    <property type="molecule type" value="Genomic_DNA"/>
</dbReference>